<comment type="caution">
    <text evidence="1">The sequence shown here is derived from an EMBL/GenBank/DDBJ whole genome shotgun (WGS) entry which is preliminary data.</text>
</comment>
<organism evidence="1 2">
    <name type="scientific">Shewanella benthica KT99</name>
    <dbReference type="NCBI Taxonomy" id="314608"/>
    <lineage>
        <taxon>Bacteria</taxon>
        <taxon>Pseudomonadati</taxon>
        <taxon>Pseudomonadota</taxon>
        <taxon>Gammaproteobacteria</taxon>
        <taxon>Alteromonadales</taxon>
        <taxon>Shewanellaceae</taxon>
        <taxon>Shewanella</taxon>
    </lineage>
</organism>
<dbReference type="Proteomes" id="UP000005839">
    <property type="component" value="Unassembled WGS sequence"/>
</dbReference>
<evidence type="ECO:0000313" key="1">
    <source>
        <dbReference type="EMBL" id="EDQ00209.1"/>
    </source>
</evidence>
<sequence length="43" mass="4947">MRLVAAIKSPAPNTLIDEISDYIQAIESYQKYVLKEIKTKSNY</sequence>
<proteinExistence type="predicted"/>
<dbReference type="EMBL" id="ABIC01000024">
    <property type="protein sequence ID" value="EDQ00209.1"/>
    <property type="molecule type" value="Genomic_DNA"/>
</dbReference>
<evidence type="ECO:0000313" key="2">
    <source>
        <dbReference type="Proteomes" id="UP000005839"/>
    </source>
</evidence>
<gene>
    <name evidence="1" type="ORF">KT99_04832</name>
</gene>
<accession>A9DD96</accession>
<name>A9DD96_9GAMM</name>
<dbReference type="AlphaFoldDB" id="A9DD96"/>
<protein>
    <submittedName>
        <fullName evidence="1">Uncharacterized protein</fullName>
    </submittedName>
</protein>
<keyword evidence="2" id="KW-1185">Reference proteome</keyword>
<reference evidence="1 2" key="1">
    <citation type="submission" date="2007-10" db="EMBL/GenBank/DDBJ databases">
        <authorList>
            <person name="Yayanos A."/>
            <person name="Ferriera S."/>
            <person name="Johnson J."/>
            <person name="Kravitz S."/>
            <person name="Halpern A."/>
            <person name="Remington K."/>
            <person name="Beeson K."/>
            <person name="Tran B."/>
            <person name="Rogers Y.-H."/>
            <person name="Friedman R."/>
            <person name="Venter J.C."/>
        </authorList>
    </citation>
    <scope>NUCLEOTIDE SEQUENCE [LARGE SCALE GENOMIC DNA]</scope>
    <source>
        <strain evidence="1 2">KT99</strain>
    </source>
</reference>